<evidence type="ECO:0000256" key="1">
    <source>
        <dbReference type="ARBA" id="ARBA00004429"/>
    </source>
</evidence>
<feature type="transmembrane region" description="Helical" evidence="12">
    <location>
        <begin position="163"/>
        <end position="182"/>
    </location>
</feature>
<dbReference type="RefSeq" id="WP_146128567.1">
    <property type="nucleotide sequence ID" value="NZ_MUHY01000001.1"/>
</dbReference>
<reference evidence="14 15" key="1">
    <citation type="journal article" date="2017" name="Front. Microbiol.">
        <title>Genome of Ca. Pandoraea novymonadis, an Endosymbiotic Bacterium of the Trypanosomatid Novymonas esmeraldas.</title>
        <authorList>
            <person name="Kostygov A.Y."/>
            <person name="Butenko A."/>
            <person name="Nenarokova A."/>
            <person name="Tashyreva D."/>
            <person name="Flegontov P."/>
            <person name="Lukes J."/>
            <person name="Yurchenko V."/>
        </authorList>
    </citation>
    <scope>NUCLEOTIDE SEQUENCE [LARGE SCALE GENOMIC DNA]</scope>
    <source>
        <strain evidence="14 15">E262</strain>
    </source>
</reference>
<evidence type="ECO:0000256" key="6">
    <source>
        <dbReference type="ARBA" id="ARBA00022692"/>
    </source>
</evidence>
<keyword evidence="9" id="KW-0046">Antibiotic resistance</keyword>
<dbReference type="EMBL" id="MUHY01000001">
    <property type="protein sequence ID" value="PSB91913.1"/>
    <property type="molecule type" value="Genomic_DNA"/>
</dbReference>
<dbReference type="PANTHER" id="PTHR23502:SF43">
    <property type="entry name" value="MULTIDRUG TRANSPORTER MDFA"/>
    <property type="match status" value="1"/>
</dbReference>
<accession>A0ABX5FDV4</accession>
<evidence type="ECO:0000256" key="10">
    <source>
        <dbReference type="ARBA" id="ARBA00038406"/>
    </source>
</evidence>
<organism evidence="14 15">
    <name type="scientific">Candidatus Pandoraea novymonadis</name>
    <dbReference type="NCBI Taxonomy" id="1808959"/>
    <lineage>
        <taxon>Bacteria</taxon>
        <taxon>Pseudomonadati</taxon>
        <taxon>Pseudomonadota</taxon>
        <taxon>Betaproteobacteria</taxon>
        <taxon>Burkholderiales</taxon>
        <taxon>Burkholderiaceae</taxon>
        <taxon>Pandoraea</taxon>
    </lineage>
</organism>
<dbReference type="Gene3D" id="1.20.1720.10">
    <property type="entry name" value="Multidrug resistance protein D"/>
    <property type="match status" value="1"/>
</dbReference>
<dbReference type="PROSITE" id="PS50850">
    <property type="entry name" value="MFS"/>
    <property type="match status" value="1"/>
</dbReference>
<keyword evidence="5" id="KW-0997">Cell inner membrane</keyword>
<evidence type="ECO:0000256" key="2">
    <source>
        <dbReference type="ARBA" id="ARBA00011245"/>
    </source>
</evidence>
<proteinExistence type="inferred from homology"/>
<feature type="transmembrane region" description="Helical" evidence="12">
    <location>
        <begin position="43"/>
        <end position="62"/>
    </location>
</feature>
<comment type="caution">
    <text evidence="14">The sequence shown here is derived from an EMBL/GenBank/DDBJ whole genome shotgun (WGS) entry which is preliminary data.</text>
</comment>
<sequence length="406" mass="44849">MTVSRFYFPLSLVAFEFAVYVSNDMIMPGMPLVIREFGTSSDMTTFALTAAMLGNASLQWLLGPLADRYGRRRVLLSGLVMFIVACISIHWVHTMQQFIVLRFFQGMGCCFVLTVGYPTVHEAFEEKKAIRVMALMANVSLLSPLFGPLAGAAIVSIWPWRSIFWFIAILSVLSLLGLYRTMPELSRFDREIFNIGTFFKSYWLLLRSRRFLQGAILTGILATPLLSWIGLGPIFLIERAGLGQWQYALLQIPVFVALGLGNLFLAKQVGHLSNERFLEKGVSLILIGAFISFIGTTIFDFGYMALLFGISLHALGMGMSYGIVYRQSLFVVDSQNRATIAGMLSMITIVVAVAMIESIKVAYLAFGDVSLGIAIMIAAVIVAKLATNFMKAPTRDAVEESKNVSG</sequence>
<protein>
    <recommendedName>
        <fullName evidence="11">Multidrug transporter MdfA</fullName>
    </recommendedName>
</protein>
<feature type="transmembrane region" description="Helical" evidence="12">
    <location>
        <begin position="247"/>
        <end position="265"/>
    </location>
</feature>
<dbReference type="PROSITE" id="PS00216">
    <property type="entry name" value="SUGAR_TRANSPORT_1"/>
    <property type="match status" value="1"/>
</dbReference>
<feature type="transmembrane region" description="Helical" evidence="12">
    <location>
        <begin position="211"/>
        <end position="235"/>
    </location>
</feature>
<evidence type="ECO:0000256" key="3">
    <source>
        <dbReference type="ARBA" id="ARBA00022448"/>
    </source>
</evidence>
<dbReference type="InterPro" id="IPR020846">
    <property type="entry name" value="MFS_dom"/>
</dbReference>
<feature type="transmembrane region" description="Helical" evidence="12">
    <location>
        <begin position="337"/>
        <end position="356"/>
    </location>
</feature>
<dbReference type="Proteomes" id="UP000242660">
    <property type="component" value="Unassembled WGS sequence"/>
</dbReference>
<dbReference type="SUPFAM" id="SSF103473">
    <property type="entry name" value="MFS general substrate transporter"/>
    <property type="match status" value="1"/>
</dbReference>
<dbReference type="InterPro" id="IPR036259">
    <property type="entry name" value="MFS_trans_sf"/>
</dbReference>
<comment type="subcellular location">
    <subcellularLocation>
        <location evidence="1">Cell inner membrane</location>
        <topology evidence="1">Multi-pass membrane protein</topology>
    </subcellularLocation>
</comment>
<feature type="transmembrane region" description="Helical" evidence="12">
    <location>
        <begin position="362"/>
        <end position="386"/>
    </location>
</feature>
<keyword evidence="7 12" id="KW-1133">Transmembrane helix</keyword>
<feature type="transmembrane region" description="Helical" evidence="12">
    <location>
        <begin position="74"/>
        <end position="93"/>
    </location>
</feature>
<evidence type="ECO:0000313" key="15">
    <source>
        <dbReference type="Proteomes" id="UP000242660"/>
    </source>
</evidence>
<dbReference type="InterPro" id="IPR011701">
    <property type="entry name" value="MFS"/>
</dbReference>
<comment type="similarity">
    <text evidence="10">Belongs to the major facilitator superfamily. MdfA family.</text>
</comment>
<evidence type="ECO:0000256" key="8">
    <source>
        <dbReference type="ARBA" id="ARBA00023136"/>
    </source>
</evidence>
<name>A0ABX5FDV4_9BURK</name>
<feature type="transmembrane region" description="Helical" evidence="12">
    <location>
        <begin position="132"/>
        <end position="157"/>
    </location>
</feature>
<feature type="transmembrane region" description="Helical" evidence="12">
    <location>
        <begin position="305"/>
        <end position="325"/>
    </location>
</feature>
<feature type="transmembrane region" description="Helical" evidence="12">
    <location>
        <begin position="277"/>
        <end position="299"/>
    </location>
</feature>
<evidence type="ECO:0000256" key="4">
    <source>
        <dbReference type="ARBA" id="ARBA00022475"/>
    </source>
</evidence>
<feature type="transmembrane region" description="Helical" evidence="12">
    <location>
        <begin position="99"/>
        <end position="120"/>
    </location>
</feature>
<gene>
    <name evidence="14" type="primary">mdfA</name>
    <name evidence="14" type="ORF">BZL35_00132</name>
</gene>
<keyword evidence="15" id="KW-1185">Reference proteome</keyword>
<evidence type="ECO:0000256" key="7">
    <source>
        <dbReference type="ARBA" id="ARBA00022989"/>
    </source>
</evidence>
<keyword evidence="8 12" id="KW-0472">Membrane</keyword>
<evidence type="ECO:0000256" key="12">
    <source>
        <dbReference type="SAM" id="Phobius"/>
    </source>
</evidence>
<evidence type="ECO:0000256" key="9">
    <source>
        <dbReference type="ARBA" id="ARBA00023251"/>
    </source>
</evidence>
<keyword evidence="4" id="KW-1003">Cell membrane</keyword>
<dbReference type="InterPro" id="IPR005829">
    <property type="entry name" value="Sugar_transporter_CS"/>
</dbReference>
<dbReference type="Pfam" id="PF07690">
    <property type="entry name" value="MFS_1"/>
    <property type="match status" value="1"/>
</dbReference>
<evidence type="ECO:0000259" key="13">
    <source>
        <dbReference type="PROSITE" id="PS50850"/>
    </source>
</evidence>
<keyword evidence="6 12" id="KW-0812">Transmembrane</keyword>
<comment type="subunit">
    <text evidence="2">Monomer.</text>
</comment>
<dbReference type="PANTHER" id="PTHR23502">
    <property type="entry name" value="MAJOR FACILITATOR SUPERFAMILY"/>
    <property type="match status" value="1"/>
</dbReference>
<evidence type="ECO:0000256" key="11">
    <source>
        <dbReference type="ARBA" id="ARBA00040126"/>
    </source>
</evidence>
<feature type="transmembrane region" description="Helical" evidence="12">
    <location>
        <begin position="7"/>
        <end position="23"/>
    </location>
</feature>
<evidence type="ECO:0000313" key="14">
    <source>
        <dbReference type="EMBL" id="PSB91913.1"/>
    </source>
</evidence>
<keyword evidence="3" id="KW-0813">Transport</keyword>
<feature type="domain" description="Major facilitator superfamily (MFS) profile" evidence="13">
    <location>
        <begin position="1"/>
        <end position="395"/>
    </location>
</feature>
<evidence type="ECO:0000256" key="5">
    <source>
        <dbReference type="ARBA" id="ARBA00022519"/>
    </source>
</evidence>